<evidence type="ECO:0000256" key="6">
    <source>
        <dbReference type="SAM" id="MobiDB-lite"/>
    </source>
</evidence>
<dbReference type="GO" id="GO:0033528">
    <property type="term" value="P:S-methylmethionine cycle"/>
    <property type="evidence" value="ECO:0007669"/>
    <property type="project" value="TreeGrafter"/>
</dbReference>
<dbReference type="PROSITE" id="PS50970">
    <property type="entry name" value="HCY"/>
    <property type="match status" value="1"/>
</dbReference>
<dbReference type="GO" id="GO:0008898">
    <property type="term" value="F:S-adenosylmethionine-homocysteine S-methyltransferase activity"/>
    <property type="evidence" value="ECO:0007669"/>
    <property type="project" value="TreeGrafter"/>
</dbReference>
<evidence type="ECO:0000256" key="7">
    <source>
        <dbReference type="SAM" id="Phobius"/>
    </source>
</evidence>
<sequence>MQPCPTCRRHDQLARAAGSPAAAKALFKSRLHIVGRRSTVRERGATNAVLQNLRDVRSRLRSSKMRDSDKIAGGQQTAEKLSANNELRKISRREAKDRGCEVLPNDIIIVIVIFFVFFTIAFTSPFGRLDMTAPINQSGLEALLDSSRIGVLDGGLATYLEDGLNFDLSKGPLWSARLLDEKEEDVSNGKGQKGIFDAHLHYLQAGAGIIGTSTYQASLESFERAQYDQESASRIMSKAVDLACEAVNTYNSGSNAVRPLISLSLGPYGAMLSNGAEYTGDYRRTFLAESDPQREQQPSIEEMAAFHQRRIQAFVAQPSWKDVGVLAVETVPRADEALAFRIALENVVKSHAQRGIALEKKPVYISLAFPDDRRLPWPPLNTGNNNDETDGDVDMDEDDDEDAADQDGAVQEEMDWLVQIVSDTVVQGQESQWPISGIGINCTKPYLLPRLVERMSASLATLNRSASEGGCDLERKRSALGMQKPLLFLYPDGGLVYDPVRKVWLTPSTAGPYGGDNSAASWAANLMKLAKRITSSGDASFPDVWSGVFVGGCCKSGTDEIRALCQCRSL</sequence>
<dbReference type="PANTHER" id="PTHR46015:SF1">
    <property type="entry name" value="HOMOCYSTEINE S-METHYLTRANSFERASE-LIKE ISOFORM 1"/>
    <property type="match status" value="1"/>
</dbReference>
<evidence type="ECO:0000256" key="3">
    <source>
        <dbReference type="ARBA" id="ARBA00022723"/>
    </source>
</evidence>
<feature type="region of interest" description="Disordered" evidence="6">
    <location>
        <begin position="375"/>
        <end position="406"/>
    </location>
</feature>
<accession>W3VQE3</accession>
<dbReference type="InterPro" id="IPR003726">
    <property type="entry name" value="HCY_dom"/>
</dbReference>
<reference evidence="9 10" key="1">
    <citation type="journal article" date="2014" name="Genome Announc.">
        <title>Genome sequence of the basidiomycetous fungus Pseudozyma aphidis DSM70725, an efficient producer of biosurfactant mannosylerythritol lipids.</title>
        <authorList>
            <person name="Lorenz S."/>
            <person name="Guenther M."/>
            <person name="Grumaz C."/>
            <person name="Rupp S."/>
            <person name="Zibek S."/>
            <person name="Sohn K."/>
        </authorList>
    </citation>
    <scope>NUCLEOTIDE SEQUENCE [LARGE SCALE GENOMIC DNA]</scope>
    <source>
        <strain evidence="10">ATCC 32657 / CBS 517.83 / DSM 70725 / JCM 10318 / NBRC 10182 / NRRL Y-7954 / St-0401</strain>
    </source>
</reference>
<keyword evidence="10" id="KW-1185">Reference proteome</keyword>
<evidence type="ECO:0000256" key="4">
    <source>
        <dbReference type="ARBA" id="ARBA00022833"/>
    </source>
</evidence>
<feature type="binding site" evidence="5">
    <location>
        <position position="553"/>
    </location>
    <ligand>
        <name>Zn(2+)</name>
        <dbReference type="ChEBI" id="CHEBI:29105"/>
    </ligand>
</feature>
<keyword evidence="2 5" id="KW-0808">Transferase</keyword>
<proteinExistence type="predicted"/>
<dbReference type="GO" id="GO:0009086">
    <property type="term" value="P:methionine biosynthetic process"/>
    <property type="evidence" value="ECO:0007669"/>
    <property type="project" value="TreeGrafter"/>
</dbReference>
<comment type="cofactor">
    <cofactor evidence="5">
        <name>Zn(2+)</name>
        <dbReference type="ChEBI" id="CHEBI:29105"/>
    </cofactor>
</comment>
<evidence type="ECO:0000256" key="2">
    <source>
        <dbReference type="ARBA" id="ARBA00022679"/>
    </source>
</evidence>
<dbReference type="InterPro" id="IPR051486">
    <property type="entry name" value="Hcy_S-methyltransferase"/>
</dbReference>
<keyword evidence="7" id="KW-0472">Membrane</keyword>
<protein>
    <recommendedName>
        <fullName evidence="8">Hcy-binding domain-containing protein</fullName>
    </recommendedName>
</protein>
<feature type="binding site" evidence="5">
    <location>
        <position position="442"/>
    </location>
    <ligand>
        <name>Zn(2+)</name>
        <dbReference type="ChEBI" id="CHEBI:29105"/>
    </ligand>
</feature>
<dbReference type="GO" id="GO:0046872">
    <property type="term" value="F:metal ion binding"/>
    <property type="evidence" value="ECO:0007669"/>
    <property type="project" value="UniProtKB-KW"/>
</dbReference>
<dbReference type="Gene3D" id="3.20.20.330">
    <property type="entry name" value="Homocysteine-binding-like domain"/>
    <property type="match status" value="1"/>
</dbReference>
<evidence type="ECO:0000259" key="8">
    <source>
        <dbReference type="PROSITE" id="PS50970"/>
    </source>
</evidence>
<dbReference type="EMBL" id="AWNI01000009">
    <property type="protein sequence ID" value="ETS63006.1"/>
    <property type="molecule type" value="Genomic_DNA"/>
</dbReference>
<keyword evidence="1 5" id="KW-0489">Methyltransferase</keyword>
<evidence type="ECO:0000313" key="9">
    <source>
        <dbReference type="EMBL" id="ETS63006.1"/>
    </source>
</evidence>
<keyword evidence="4 5" id="KW-0862">Zinc</keyword>
<dbReference type="Pfam" id="PF02574">
    <property type="entry name" value="S-methyl_trans"/>
    <property type="match status" value="2"/>
</dbReference>
<feature type="binding site" evidence="5">
    <location>
        <position position="554"/>
    </location>
    <ligand>
        <name>Zn(2+)</name>
        <dbReference type="ChEBI" id="CHEBI:29105"/>
    </ligand>
</feature>
<feature type="domain" description="Hcy-binding" evidence="8">
    <location>
        <begin position="138"/>
        <end position="568"/>
    </location>
</feature>
<dbReference type="Proteomes" id="UP000019462">
    <property type="component" value="Unassembled WGS sequence"/>
</dbReference>
<feature type="transmembrane region" description="Helical" evidence="7">
    <location>
        <begin position="102"/>
        <end position="122"/>
    </location>
</feature>
<dbReference type="AlphaFoldDB" id="W3VQE3"/>
<keyword evidence="7" id="KW-0812">Transmembrane</keyword>
<dbReference type="HOGENOM" id="CLU_004914_3_2_1"/>
<evidence type="ECO:0000256" key="1">
    <source>
        <dbReference type="ARBA" id="ARBA00022603"/>
    </source>
</evidence>
<dbReference type="GO" id="GO:0032259">
    <property type="term" value="P:methylation"/>
    <property type="evidence" value="ECO:0007669"/>
    <property type="project" value="UniProtKB-KW"/>
</dbReference>
<dbReference type="OrthoDB" id="261426at2759"/>
<organism evidence="9 10">
    <name type="scientific">Moesziomyces aphidis</name>
    <name type="common">Pseudozyma aphidis</name>
    <dbReference type="NCBI Taxonomy" id="84754"/>
    <lineage>
        <taxon>Eukaryota</taxon>
        <taxon>Fungi</taxon>
        <taxon>Dikarya</taxon>
        <taxon>Basidiomycota</taxon>
        <taxon>Ustilaginomycotina</taxon>
        <taxon>Ustilaginomycetes</taxon>
        <taxon>Ustilaginales</taxon>
        <taxon>Ustilaginaceae</taxon>
        <taxon>Moesziomyces</taxon>
    </lineage>
</organism>
<comment type="caution">
    <text evidence="9">The sequence shown here is derived from an EMBL/GenBank/DDBJ whole genome shotgun (WGS) entry which is preliminary data.</text>
</comment>
<gene>
    <name evidence="9" type="ORF">PaG_02778</name>
</gene>
<evidence type="ECO:0000256" key="5">
    <source>
        <dbReference type="PROSITE-ProRule" id="PRU00333"/>
    </source>
</evidence>
<dbReference type="SUPFAM" id="SSF82282">
    <property type="entry name" value="Homocysteine S-methyltransferase"/>
    <property type="match status" value="2"/>
</dbReference>
<dbReference type="PANTHER" id="PTHR46015">
    <property type="entry name" value="ZGC:172121"/>
    <property type="match status" value="1"/>
</dbReference>
<name>W3VQE3_MOEAP</name>
<dbReference type="InterPro" id="IPR036589">
    <property type="entry name" value="HCY_dom_sf"/>
</dbReference>
<keyword evidence="7" id="KW-1133">Transmembrane helix</keyword>
<feature type="compositionally biased region" description="Acidic residues" evidence="6">
    <location>
        <begin position="387"/>
        <end position="406"/>
    </location>
</feature>
<evidence type="ECO:0000313" key="10">
    <source>
        <dbReference type="Proteomes" id="UP000019462"/>
    </source>
</evidence>
<keyword evidence="3 5" id="KW-0479">Metal-binding</keyword>